<evidence type="ECO:0000256" key="1">
    <source>
        <dbReference type="ARBA" id="ARBA00006247"/>
    </source>
</evidence>
<dbReference type="InterPro" id="IPR017149">
    <property type="entry name" value="GSH_degradosome_Dug2"/>
</dbReference>
<comment type="similarity">
    <text evidence="1">Belongs to the peptidase M20A family.</text>
</comment>
<feature type="repeat" description="WD" evidence="5">
    <location>
        <begin position="254"/>
        <end position="280"/>
    </location>
</feature>
<dbReference type="GO" id="GO:0046872">
    <property type="term" value="F:metal ion binding"/>
    <property type="evidence" value="ECO:0007669"/>
    <property type="project" value="UniProtKB-KW"/>
</dbReference>
<dbReference type="GO" id="GO:0006508">
    <property type="term" value="P:proteolysis"/>
    <property type="evidence" value="ECO:0007669"/>
    <property type="project" value="UniProtKB-KW"/>
</dbReference>
<dbReference type="PROSITE" id="PS00758">
    <property type="entry name" value="ARGE_DAPE_CPG2_1"/>
    <property type="match status" value="1"/>
</dbReference>
<dbReference type="OrthoDB" id="7832001at2759"/>
<gene>
    <name evidence="7" type="ORF">GcC1_180033</name>
</gene>
<accession>A0A420HMU9</accession>
<dbReference type="PIRSF" id="PIRSF037237">
    <property type="entry name" value="Peptidase_WD_repeats_DUG2"/>
    <property type="match status" value="1"/>
</dbReference>
<sequence length="941" mass="104925">MEINRYSTPKFDSIPAAISNVHSSTEFKDDGSSSYVDSAFGKLSEELSKPPELVHQLRTDSSVLALAVSQKEIFAGTQDGEILVWSLASFELIQRIEAHTRSILCLSLSNDENMIFSCAGDAIVNVWCPKTFKLMYHIYSTYDLGDVFSVVYSAQFQMVYLGSQNTSIQWCSLKDTDIQIPPNPENHPDRRNHHFFDSVAGGGTSTPRSPSNRGEIESGTLIEIDKSQIIHYAHYGFVYCMLIASGITRLMKSSDDILISGGGDGTIKLWGLSDTKDQQIKEIACLGVDNGESVLSMALEGSFLYSSKLDGIIELWDLDTQQKVRVIKAHDAHILTLQMKWGFIFCASSTGLARKFSTARNSELCTTSSVYRKEHIHDYWRAHSGRVITSALKEYNGQRLYITGSSDKTISAWEIVGLASDAEEEIKTHAENLLIKSLREFVSFKTISSGNNHAEDCRRGATFLRKLFQKNGATTEMLNTENQWNPVVYAKFSGNPSTSSKRKRILFYGHYDVVSANNQQNNWITDPFKMKGVDGYLYGRGVSDNKGPILAALFAVVDLIQEKKLESDIIFLIEGEEESGSRGFKNVVRKYRSLIGNIDYILIANSYWIDDEIPCLTYGLRGVLHATILVDSDHRDVHSGVDGSFMTDEPLFDLTAILAKLKGKENRVAIPGFYDSILPLTPAESARFDDIVEILIRRKPEIGERDKLKNSLMARWREPNLTIHRYKVSGPEGSLVSSHASAAISLRLVPAQEVEDVIKSLVSFLTSAFKELGSKNNLSINIENHADAWLGDPDNAIYHTLEKAVMDAWGPIGETESSSVPGPDSKIVAKNADSSNSTLLSHQHSEAKTLDNTDTSKIFVEPYIDSNNGNKKKGRRPLYIREGGSIPSIRILEKEFDAPAAHLPCGQASDSAHLENERFRVQNLYKSRDIFRQVFKELPLR</sequence>
<dbReference type="SUPFAM" id="SSF50978">
    <property type="entry name" value="WD40 repeat-like"/>
    <property type="match status" value="1"/>
</dbReference>
<evidence type="ECO:0000256" key="6">
    <source>
        <dbReference type="SAM" id="MobiDB-lite"/>
    </source>
</evidence>
<dbReference type="PANTHER" id="PTHR43270">
    <property type="entry name" value="BETA-ALA-HIS DIPEPTIDASE"/>
    <property type="match status" value="1"/>
</dbReference>
<dbReference type="PROSITE" id="PS50294">
    <property type="entry name" value="WD_REPEATS_REGION"/>
    <property type="match status" value="1"/>
</dbReference>
<dbReference type="InterPro" id="IPR015943">
    <property type="entry name" value="WD40/YVTN_repeat-like_dom_sf"/>
</dbReference>
<feature type="repeat" description="WD" evidence="5">
    <location>
        <begin position="96"/>
        <end position="127"/>
    </location>
</feature>
<evidence type="ECO:0000256" key="2">
    <source>
        <dbReference type="ARBA" id="ARBA00022670"/>
    </source>
</evidence>
<dbReference type="InterPro" id="IPR002933">
    <property type="entry name" value="Peptidase_M20"/>
</dbReference>
<dbReference type="GO" id="GO:0008233">
    <property type="term" value="F:peptidase activity"/>
    <property type="evidence" value="ECO:0007669"/>
    <property type="project" value="UniProtKB-KW"/>
</dbReference>
<protein>
    <submittedName>
        <fullName evidence="7">Putative di-and tripeptidase DUG2</fullName>
    </submittedName>
</protein>
<dbReference type="InterPro" id="IPR036322">
    <property type="entry name" value="WD40_repeat_dom_sf"/>
</dbReference>
<dbReference type="SMART" id="SM00320">
    <property type="entry name" value="WD40"/>
    <property type="match status" value="6"/>
</dbReference>
<evidence type="ECO:0000256" key="3">
    <source>
        <dbReference type="ARBA" id="ARBA00022723"/>
    </source>
</evidence>
<dbReference type="Proteomes" id="UP000285405">
    <property type="component" value="Unassembled WGS sequence"/>
</dbReference>
<dbReference type="PROSITE" id="PS50082">
    <property type="entry name" value="WD_REPEATS_2"/>
    <property type="match status" value="3"/>
</dbReference>
<proteinExistence type="inferred from homology"/>
<dbReference type="AlphaFoldDB" id="A0A420HMU9"/>
<reference evidence="7 8" key="1">
    <citation type="journal article" date="2018" name="BMC Genomics">
        <title>Comparative genome analyses reveal sequence features reflecting distinct modes of host-adaptation between dicot and monocot powdery mildew.</title>
        <authorList>
            <person name="Wu Y."/>
            <person name="Ma X."/>
            <person name="Pan Z."/>
            <person name="Kale S.D."/>
            <person name="Song Y."/>
            <person name="King H."/>
            <person name="Zhang Q."/>
            <person name="Presley C."/>
            <person name="Deng X."/>
            <person name="Wei C.I."/>
            <person name="Xiao S."/>
        </authorList>
    </citation>
    <scope>NUCLEOTIDE SEQUENCE [LARGE SCALE GENOMIC DNA]</scope>
    <source>
        <strain evidence="7">UCSC1</strain>
    </source>
</reference>
<keyword evidence="5" id="KW-0853">WD repeat</keyword>
<dbReference type="GO" id="GO:0006751">
    <property type="term" value="P:glutathione catabolic process"/>
    <property type="evidence" value="ECO:0007669"/>
    <property type="project" value="InterPro"/>
</dbReference>
<comment type="caution">
    <text evidence="7">The sequence shown here is derived from an EMBL/GenBank/DDBJ whole genome shotgun (WGS) entry which is preliminary data.</text>
</comment>
<feature type="repeat" description="WD" evidence="5">
    <location>
        <begin position="300"/>
        <end position="326"/>
    </location>
</feature>
<dbReference type="Gene3D" id="3.40.630.10">
    <property type="entry name" value="Zn peptidases"/>
    <property type="match status" value="2"/>
</dbReference>
<dbReference type="SUPFAM" id="SSF53187">
    <property type="entry name" value="Zn-dependent exopeptidases"/>
    <property type="match status" value="1"/>
</dbReference>
<dbReference type="InterPro" id="IPR001680">
    <property type="entry name" value="WD40_rpt"/>
</dbReference>
<dbReference type="Gene3D" id="3.30.70.360">
    <property type="match status" value="1"/>
</dbReference>
<evidence type="ECO:0000313" key="8">
    <source>
        <dbReference type="Proteomes" id="UP000285405"/>
    </source>
</evidence>
<dbReference type="Pfam" id="PF00400">
    <property type="entry name" value="WD40"/>
    <property type="match status" value="2"/>
</dbReference>
<dbReference type="Gene3D" id="2.130.10.10">
    <property type="entry name" value="YVTN repeat-like/Quinoprotein amine dehydrogenase"/>
    <property type="match status" value="2"/>
</dbReference>
<dbReference type="EMBL" id="MCBR01018082">
    <property type="protein sequence ID" value="RKF58774.1"/>
    <property type="molecule type" value="Genomic_DNA"/>
</dbReference>
<evidence type="ECO:0000313" key="7">
    <source>
        <dbReference type="EMBL" id="RKF58774.1"/>
    </source>
</evidence>
<feature type="region of interest" description="Disordered" evidence="6">
    <location>
        <begin position="179"/>
        <end position="215"/>
    </location>
</feature>
<organism evidence="7 8">
    <name type="scientific">Golovinomyces cichoracearum</name>
    <dbReference type="NCBI Taxonomy" id="62708"/>
    <lineage>
        <taxon>Eukaryota</taxon>
        <taxon>Fungi</taxon>
        <taxon>Dikarya</taxon>
        <taxon>Ascomycota</taxon>
        <taxon>Pezizomycotina</taxon>
        <taxon>Leotiomycetes</taxon>
        <taxon>Erysiphales</taxon>
        <taxon>Erysiphaceae</taxon>
        <taxon>Golovinomyces</taxon>
    </lineage>
</organism>
<evidence type="ECO:0000256" key="5">
    <source>
        <dbReference type="PROSITE-ProRule" id="PRU00221"/>
    </source>
</evidence>
<keyword evidence="4" id="KW-0378">Hydrolase</keyword>
<dbReference type="InterPro" id="IPR001261">
    <property type="entry name" value="ArgE/DapE_CS"/>
</dbReference>
<keyword evidence="2" id="KW-0645">Protease</keyword>
<dbReference type="InterPro" id="IPR051458">
    <property type="entry name" value="Cyt/Met_Dipeptidase"/>
</dbReference>
<dbReference type="PANTHER" id="PTHR43270:SF8">
    <property type="entry name" value="DI- AND TRIPEPTIDASE DUG2-RELATED"/>
    <property type="match status" value="1"/>
</dbReference>
<name>A0A420HMU9_9PEZI</name>
<keyword evidence="3" id="KW-0479">Metal-binding</keyword>
<dbReference type="Pfam" id="PF01546">
    <property type="entry name" value="Peptidase_M20"/>
    <property type="match status" value="1"/>
</dbReference>
<evidence type="ECO:0000256" key="4">
    <source>
        <dbReference type="ARBA" id="ARBA00022801"/>
    </source>
</evidence>